<proteinExistence type="predicted"/>
<dbReference type="Proteomes" id="UP000316759">
    <property type="component" value="Unassembled WGS sequence"/>
</dbReference>
<protein>
    <recommendedName>
        <fullName evidence="8">G-protein coupled receptors family 1 profile domain-containing protein</fullName>
    </recommendedName>
</protein>
<dbReference type="SUPFAM" id="SSF81321">
    <property type="entry name" value="Family A G protein-coupled receptor-like"/>
    <property type="match status" value="1"/>
</dbReference>
<accession>A0A504YPT0</accession>
<evidence type="ECO:0008006" key="8">
    <source>
        <dbReference type="Google" id="ProtNLM"/>
    </source>
</evidence>
<keyword evidence="7" id="KW-1185">Reference proteome</keyword>
<feature type="transmembrane region" description="Helical" evidence="5">
    <location>
        <begin position="143"/>
        <end position="166"/>
    </location>
</feature>
<dbReference type="CDD" id="cd00637">
    <property type="entry name" value="7tm_classA_rhodopsin-like"/>
    <property type="match status" value="1"/>
</dbReference>
<evidence type="ECO:0000256" key="4">
    <source>
        <dbReference type="ARBA" id="ARBA00023136"/>
    </source>
</evidence>
<comment type="caution">
    <text evidence="6">The sequence shown here is derived from an EMBL/GenBank/DDBJ whole genome shotgun (WGS) entry which is preliminary data.</text>
</comment>
<organism evidence="6 7">
    <name type="scientific">Fasciola gigantica</name>
    <name type="common">Giant liver fluke</name>
    <dbReference type="NCBI Taxonomy" id="46835"/>
    <lineage>
        <taxon>Eukaryota</taxon>
        <taxon>Metazoa</taxon>
        <taxon>Spiralia</taxon>
        <taxon>Lophotrochozoa</taxon>
        <taxon>Platyhelminthes</taxon>
        <taxon>Trematoda</taxon>
        <taxon>Digenea</taxon>
        <taxon>Plagiorchiida</taxon>
        <taxon>Echinostomata</taxon>
        <taxon>Echinostomatoidea</taxon>
        <taxon>Fasciolidae</taxon>
        <taxon>Fasciola</taxon>
    </lineage>
</organism>
<gene>
    <name evidence="6" type="ORF">FGIG_08175</name>
</gene>
<evidence type="ECO:0000313" key="6">
    <source>
        <dbReference type="EMBL" id="TPP59937.1"/>
    </source>
</evidence>
<dbReference type="EMBL" id="SUNJ01010066">
    <property type="protein sequence ID" value="TPP59937.1"/>
    <property type="molecule type" value="Genomic_DNA"/>
</dbReference>
<dbReference type="AlphaFoldDB" id="A0A504YPT0"/>
<comment type="subcellular location">
    <subcellularLocation>
        <location evidence="1">Membrane</location>
    </subcellularLocation>
</comment>
<dbReference type="OrthoDB" id="6251375at2759"/>
<dbReference type="GO" id="GO:0004930">
    <property type="term" value="F:G protein-coupled receptor activity"/>
    <property type="evidence" value="ECO:0007669"/>
    <property type="project" value="InterPro"/>
</dbReference>
<evidence type="ECO:0000256" key="1">
    <source>
        <dbReference type="ARBA" id="ARBA00004370"/>
    </source>
</evidence>
<reference evidence="6 7" key="1">
    <citation type="submission" date="2019-04" db="EMBL/GenBank/DDBJ databases">
        <title>Annotation for the trematode Fasciola gigantica.</title>
        <authorList>
            <person name="Choi Y.-J."/>
        </authorList>
    </citation>
    <scope>NUCLEOTIDE SEQUENCE [LARGE SCALE GENOMIC DNA]</scope>
    <source>
        <strain evidence="6">Uganda_cow_1</strain>
    </source>
</reference>
<sequence length="191" mass="21845">MITLYGVHCIQVESILTRCLLYNECVFDLLICVATSTALISSEIQKGRVESNVFMCYIIRNSFLFTFLRMLMNFNIVSLALDRFWAIVYCRTYKRRQKAYLIFCFVLIIVPSCAVATPNLLQVGFIENACVVIPDNFPIEAQMILRIVLAYTTPLIIVSITSVWALRVMRKERGVSSKVQHADSMADHSRI</sequence>
<keyword evidence="4 5" id="KW-0472">Membrane</keyword>
<feature type="transmembrane region" description="Helical" evidence="5">
    <location>
        <begin position="100"/>
        <end position="123"/>
    </location>
</feature>
<evidence type="ECO:0000256" key="5">
    <source>
        <dbReference type="SAM" id="Phobius"/>
    </source>
</evidence>
<dbReference type="GO" id="GO:0016020">
    <property type="term" value="C:membrane"/>
    <property type="evidence" value="ECO:0007669"/>
    <property type="project" value="UniProtKB-SubCell"/>
</dbReference>
<evidence type="ECO:0000256" key="2">
    <source>
        <dbReference type="ARBA" id="ARBA00022692"/>
    </source>
</evidence>
<name>A0A504YPT0_FASGI</name>
<dbReference type="Gene3D" id="1.20.1070.10">
    <property type="entry name" value="Rhodopsin 7-helix transmembrane proteins"/>
    <property type="match status" value="1"/>
</dbReference>
<keyword evidence="3 5" id="KW-1133">Transmembrane helix</keyword>
<evidence type="ECO:0000256" key="3">
    <source>
        <dbReference type="ARBA" id="ARBA00022989"/>
    </source>
</evidence>
<evidence type="ECO:0000313" key="7">
    <source>
        <dbReference type="Proteomes" id="UP000316759"/>
    </source>
</evidence>
<dbReference type="InterPro" id="IPR000276">
    <property type="entry name" value="GPCR_Rhodpsn"/>
</dbReference>
<dbReference type="Pfam" id="PF00001">
    <property type="entry name" value="7tm_1"/>
    <property type="match status" value="1"/>
</dbReference>
<keyword evidence="2 5" id="KW-0812">Transmembrane</keyword>